<name>A0ABD0KKT4_9CAEN</name>
<dbReference type="EMBL" id="JACVVK020000159">
    <property type="protein sequence ID" value="KAK7487800.1"/>
    <property type="molecule type" value="Genomic_DNA"/>
</dbReference>
<evidence type="ECO:0000313" key="4">
    <source>
        <dbReference type="Proteomes" id="UP001519460"/>
    </source>
</evidence>
<protein>
    <submittedName>
        <fullName evidence="3">Uncharacterized protein</fullName>
    </submittedName>
</protein>
<evidence type="ECO:0000256" key="2">
    <source>
        <dbReference type="ARBA" id="ARBA00022737"/>
    </source>
</evidence>
<dbReference type="PANTHER" id="PTHR45632:SF3">
    <property type="entry name" value="KELCH-LIKE PROTEIN 32"/>
    <property type="match status" value="1"/>
</dbReference>
<dbReference type="InterPro" id="IPR015915">
    <property type="entry name" value="Kelch-typ_b-propeller"/>
</dbReference>
<dbReference type="SUPFAM" id="SSF117281">
    <property type="entry name" value="Kelch motif"/>
    <property type="match status" value="1"/>
</dbReference>
<gene>
    <name evidence="3" type="ORF">BaRGS_00020941</name>
</gene>
<dbReference type="InterPro" id="IPR006652">
    <property type="entry name" value="Kelch_1"/>
</dbReference>
<dbReference type="PANTHER" id="PTHR45632">
    <property type="entry name" value="LD33804P"/>
    <property type="match status" value="1"/>
</dbReference>
<comment type="caution">
    <text evidence="3">The sequence shown here is derived from an EMBL/GenBank/DDBJ whole genome shotgun (WGS) entry which is preliminary data.</text>
</comment>
<organism evidence="3 4">
    <name type="scientific">Batillaria attramentaria</name>
    <dbReference type="NCBI Taxonomy" id="370345"/>
    <lineage>
        <taxon>Eukaryota</taxon>
        <taxon>Metazoa</taxon>
        <taxon>Spiralia</taxon>
        <taxon>Lophotrochozoa</taxon>
        <taxon>Mollusca</taxon>
        <taxon>Gastropoda</taxon>
        <taxon>Caenogastropoda</taxon>
        <taxon>Sorbeoconcha</taxon>
        <taxon>Cerithioidea</taxon>
        <taxon>Batillariidae</taxon>
        <taxon>Batillaria</taxon>
    </lineage>
</organism>
<proteinExistence type="predicted"/>
<dbReference type="Pfam" id="PF01344">
    <property type="entry name" value="Kelch_1"/>
    <property type="match status" value="2"/>
</dbReference>
<keyword evidence="1" id="KW-0880">Kelch repeat</keyword>
<accession>A0ABD0KKT4</accession>
<sequence>MVDSHIMTKCVVLLGGCTEVDKPLVDVVCLPVSASKPYKGYSFKAVPEACGFNFATCKWRNELYVCGGSQNPTFFAKYKPGDDEWEVLPALPQGREGHVMVAVSGNIYVIGGLEEDVVVKKSPASDVMVYNTKTKDWGRKGRLFMAVQDASAAALGHRIYVFGGREAGGNPVDTVQCVDTVTGCVYEAGHLPSPTTGARAVSDGGTITIATTDCHVLKMKEDFILADRRERQLAAEKTKKSGNKGGGDDAISPTVTFIQVGEFPKRTEFGVFLDREELVVCGGQAEDGQLLDDITGIHLESGVVTNRKQKLHRGTAQFGLQVLHMPNDFLSSDRATIQPFDVGDRVRVNPATWTGQFPRIQHPNYHPVQQNGHVTVDFPQYQGWTCQMEHLILA</sequence>
<dbReference type="SMART" id="SM00612">
    <property type="entry name" value="Kelch"/>
    <property type="match status" value="3"/>
</dbReference>
<keyword evidence="2" id="KW-0677">Repeat</keyword>
<dbReference type="Gene3D" id="2.120.10.80">
    <property type="entry name" value="Kelch-type beta propeller"/>
    <property type="match status" value="1"/>
</dbReference>
<keyword evidence="4" id="KW-1185">Reference proteome</keyword>
<dbReference type="Proteomes" id="UP001519460">
    <property type="component" value="Unassembled WGS sequence"/>
</dbReference>
<evidence type="ECO:0000256" key="1">
    <source>
        <dbReference type="ARBA" id="ARBA00022441"/>
    </source>
</evidence>
<dbReference type="AlphaFoldDB" id="A0ABD0KKT4"/>
<evidence type="ECO:0000313" key="3">
    <source>
        <dbReference type="EMBL" id="KAK7487800.1"/>
    </source>
</evidence>
<reference evidence="3 4" key="1">
    <citation type="journal article" date="2023" name="Sci. Data">
        <title>Genome assembly of the Korean intertidal mud-creeper Batillaria attramentaria.</title>
        <authorList>
            <person name="Patra A.K."/>
            <person name="Ho P.T."/>
            <person name="Jun S."/>
            <person name="Lee S.J."/>
            <person name="Kim Y."/>
            <person name="Won Y.J."/>
        </authorList>
    </citation>
    <scope>NUCLEOTIDE SEQUENCE [LARGE SCALE GENOMIC DNA]</scope>
    <source>
        <strain evidence="3">Wonlab-2016</strain>
    </source>
</reference>